<dbReference type="GO" id="GO:0009507">
    <property type="term" value="C:chloroplast"/>
    <property type="evidence" value="ECO:0007669"/>
    <property type="project" value="UniProtKB-SubCell"/>
</dbReference>
<evidence type="ECO:0000313" key="11">
    <source>
        <dbReference type="Proteomes" id="UP001314263"/>
    </source>
</evidence>
<feature type="domain" description="Fungal lipase-type" evidence="9">
    <location>
        <begin position="225"/>
        <end position="411"/>
    </location>
</feature>
<proteinExistence type="predicted"/>
<reference evidence="10 11" key="1">
    <citation type="submission" date="2023-10" db="EMBL/GenBank/DDBJ databases">
        <authorList>
            <person name="Maclean D."/>
            <person name="Macfadyen A."/>
        </authorList>
    </citation>
    <scope>NUCLEOTIDE SEQUENCE [LARGE SCALE GENOMIC DNA]</scope>
</reference>
<keyword evidence="11" id="KW-1185">Reference proteome</keyword>
<keyword evidence="2" id="KW-0150">Chloroplast</keyword>
<dbReference type="PANTHER" id="PTHR31403">
    <property type="entry name" value="PHOSPHOLIPASE A1-IBETA2, CHLOROPLASTIC"/>
    <property type="match status" value="1"/>
</dbReference>
<dbReference type="Gene3D" id="3.40.50.1820">
    <property type="entry name" value="alpha/beta hydrolase"/>
    <property type="match status" value="1"/>
</dbReference>
<dbReference type="GO" id="GO:0016042">
    <property type="term" value="P:lipid catabolic process"/>
    <property type="evidence" value="ECO:0007669"/>
    <property type="project" value="UniProtKB-KW"/>
</dbReference>
<dbReference type="SUPFAM" id="SSF53474">
    <property type="entry name" value="alpha/beta-Hydrolases"/>
    <property type="match status" value="1"/>
</dbReference>
<dbReference type="InterPro" id="IPR029058">
    <property type="entry name" value="AB_hydrolase_fold"/>
</dbReference>
<keyword evidence="6" id="KW-0442">Lipid degradation</keyword>
<evidence type="ECO:0000256" key="6">
    <source>
        <dbReference type="ARBA" id="ARBA00022963"/>
    </source>
</evidence>
<dbReference type="InterPro" id="IPR002921">
    <property type="entry name" value="Fungal_lipase-type"/>
</dbReference>
<protein>
    <recommendedName>
        <fullName evidence="9">Fungal lipase-type domain-containing protein</fullName>
    </recommendedName>
</protein>
<evidence type="ECO:0000256" key="3">
    <source>
        <dbReference type="ARBA" id="ARBA00022640"/>
    </source>
</evidence>
<evidence type="ECO:0000256" key="1">
    <source>
        <dbReference type="ARBA" id="ARBA00004229"/>
    </source>
</evidence>
<dbReference type="AlphaFoldDB" id="A0AAV1IKS6"/>
<evidence type="ECO:0000313" key="10">
    <source>
        <dbReference type="EMBL" id="CAK0786544.1"/>
    </source>
</evidence>
<evidence type="ECO:0000256" key="2">
    <source>
        <dbReference type="ARBA" id="ARBA00022528"/>
    </source>
</evidence>
<sequence length="527" mass="58699">MPDRSGAGTQRHQLVLTDCSAARGSTWRCCCHQSAIASTLSTRYGMSSQTARMVQTSPTFRRINPHPVYMEHPAVKGGQDGSFGPNWAGLIPVEGPHRIAKIDNSGVVNDKLQHELCKYGDLNQITKDDYVDADKAARDPKLREGWPLVRNPHELLRSDSGVPHPDIKPDSAAYDYEIPDDDLFYLMASSGVNPESADLADDVSTNWIGYVAISKPRKGMKKDIVIVFRGTSAVTEWESDAEVQMVKWSDLEKPRKRLSIFGIPLPLFRRIGFWQKDVVMVEQGFQTVYRRFTSTPGNSLSLQGQVHVAVQKLLAANAGEVGSITTTGHSLGGAVASMCAFDIAWSGINKDGDQQWGDYIPVTAFTFEAPRVGNSEYASYFNANQGEPKHIGLKMLRVVNEPDIVPKVPYNSFSWYFLYPWRWGQLAYFGGGALLGLIFRKHWKSNNLYDQYAGSELLVNSLILEADGQLPDYRNNFWLGDAGKKASQRHNLQLALYLIDESHGFPSELQPKENDKAATDHLRSSLL</sequence>
<dbReference type="Proteomes" id="UP001314263">
    <property type="component" value="Unassembled WGS sequence"/>
</dbReference>
<keyword evidence="4" id="KW-0378">Hydrolase</keyword>
<comment type="subcellular location">
    <subcellularLocation>
        <location evidence="1">Plastid</location>
        <location evidence="1">Chloroplast</location>
    </subcellularLocation>
</comment>
<feature type="compositionally biased region" description="Basic and acidic residues" evidence="8">
    <location>
        <begin position="510"/>
        <end position="527"/>
    </location>
</feature>
<dbReference type="CDD" id="cd00519">
    <property type="entry name" value="Lipase_3"/>
    <property type="match status" value="1"/>
</dbReference>
<feature type="region of interest" description="Disordered" evidence="8">
    <location>
        <begin position="507"/>
        <end position="527"/>
    </location>
</feature>
<evidence type="ECO:0000256" key="7">
    <source>
        <dbReference type="ARBA" id="ARBA00023098"/>
    </source>
</evidence>
<evidence type="ECO:0000256" key="5">
    <source>
        <dbReference type="ARBA" id="ARBA00022946"/>
    </source>
</evidence>
<dbReference type="Pfam" id="PF01764">
    <property type="entry name" value="Lipase_3"/>
    <property type="match status" value="1"/>
</dbReference>
<keyword evidence="3" id="KW-0934">Plastid</keyword>
<dbReference type="PANTHER" id="PTHR31403:SF7">
    <property type="entry name" value="PHOSPHOLIPASE A1-IGAMMA3, CHLOROPLASTIC"/>
    <property type="match status" value="1"/>
</dbReference>
<evidence type="ECO:0000256" key="8">
    <source>
        <dbReference type="SAM" id="MobiDB-lite"/>
    </source>
</evidence>
<organism evidence="10 11">
    <name type="scientific">Coccomyxa viridis</name>
    <dbReference type="NCBI Taxonomy" id="1274662"/>
    <lineage>
        <taxon>Eukaryota</taxon>
        <taxon>Viridiplantae</taxon>
        <taxon>Chlorophyta</taxon>
        <taxon>core chlorophytes</taxon>
        <taxon>Trebouxiophyceae</taxon>
        <taxon>Trebouxiophyceae incertae sedis</taxon>
        <taxon>Coccomyxaceae</taxon>
        <taxon>Coccomyxa</taxon>
    </lineage>
</organism>
<gene>
    <name evidence="10" type="ORF">CVIRNUC_009757</name>
</gene>
<evidence type="ECO:0000256" key="4">
    <source>
        <dbReference type="ARBA" id="ARBA00022801"/>
    </source>
</evidence>
<evidence type="ECO:0000259" key="9">
    <source>
        <dbReference type="Pfam" id="PF01764"/>
    </source>
</evidence>
<comment type="caution">
    <text evidence="10">The sequence shown here is derived from an EMBL/GenBank/DDBJ whole genome shotgun (WGS) entry which is preliminary data.</text>
</comment>
<keyword evidence="5" id="KW-0809">Transit peptide</keyword>
<dbReference type="GO" id="GO:0004620">
    <property type="term" value="F:phospholipase activity"/>
    <property type="evidence" value="ECO:0007669"/>
    <property type="project" value="UniProtKB-ARBA"/>
</dbReference>
<keyword evidence="7" id="KW-0443">Lipid metabolism</keyword>
<name>A0AAV1IKS6_9CHLO</name>
<accession>A0AAV1IKS6</accession>
<dbReference type="EMBL" id="CAUYUE010000015">
    <property type="protein sequence ID" value="CAK0786544.1"/>
    <property type="molecule type" value="Genomic_DNA"/>
</dbReference>